<dbReference type="Proteomes" id="UP000310158">
    <property type="component" value="Unassembled WGS sequence"/>
</dbReference>
<sequence>MSFDLDLIIRNGIVVTASDQVPCDIGIKDGKIALLAQGIPAQQGCDEIDAEGGCVTPGGIDSHVHIAQSATKSLGAVSADSWTSGTRRGTTTVIAFAVQNRGMSLAQAAADYHRLSDGHALCDFGFHLIVTDPNDKQMHVELPKMVEQGITSVKIYMTYAALKLNDSEILDVLLATRKYGVTTMVHCENADVYVPLYPLPSYPPFHPYPRLSIPRRIEWMTRSLESRGMTEPWHHGTSRPPIVEAEATHRALALAELMDTPLLIVHVSAPDAVRTIRNAQTRLLPVCARTDSKAPSACARPPLRDDPRDKERVWEGLANGTFTVFSSDHAPTNYHDERGKQRSPPAIDEDDWINFFDFLFWKNPRGNFRAIPNGLPGVETRAPLLWSEGVLKGRITPQRFVELSSTNAAKLYGMYPQKGTIQPGSDADLVIWRAADKRVPHIITNDKVFFFLLPFPFCPLQKKKRQNSKFTSNQLHHAVDYTPFEGFELQDWPRYTLLRGKVVYDGASNKVTAELGYGRFLKRGKSSLPYA</sequence>
<dbReference type="PANTHER" id="PTHR11647">
    <property type="entry name" value="HYDRANTOINASE/DIHYDROPYRIMIDINASE FAMILY MEMBER"/>
    <property type="match status" value="1"/>
</dbReference>
<protein>
    <recommendedName>
        <fullName evidence="4">dihydropyrimidinase</fullName>
        <ecNumber evidence="4">3.5.2.2</ecNumber>
    </recommendedName>
</protein>
<evidence type="ECO:0000313" key="6">
    <source>
        <dbReference type="EMBL" id="THH05565.1"/>
    </source>
</evidence>
<dbReference type="Gene3D" id="2.30.40.10">
    <property type="entry name" value="Urease, subunit C, domain 1"/>
    <property type="match status" value="1"/>
</dbReference>
<organism evidence="6 7">
    <name type="scientific">Bondarzewia mesenterica</name>
    <dbReference type="NCBI Taxonomy" id="1095465"/>
    <lineage>
        <taxon>Eukaryota</taxon>
        <taxon>Fungi</taxon>
        <taxon>Dikarya</taxon>
        <taxon>Basidiomycota</taxon>
        <taxon>Agaricomycotina</taxon>
        <taxon>Agaricomycetes</taxon>
        <taxon>Russulales</taxon>
        <taxon>Bondarzewiaceae</taxon>
        <taxon>Bondarzewia</taxon>
    </lineage>
</organism>
<feature type="domain" description="Amidohydrolase-related" evidence="5">
    <location>
        <begin position="265"/>
        <end position="501"/>
    </location>
</feature>
<proteinExistence type="inferred from homology"/>
<dbReference type="InterPro" id="IPR006680">
    <property type="entry name" value="Amidohydro-rel"/>
</dbReference>
<name>A0A4S4L2R5_9AGAM</name>
<dbReference type="SUPFAM" id="SSF51556">
    <property type="entry name" value="Metallo-dependent hydrolases"/>
    <property type="match status" value="1"/>
</dbReference>
<dbReference type="Gene3D" id="3.20.20.140">
    <property type="entry name" value="Metal-dependent hydrolases"/>
    <property type="match status" value="2"/>
</dbReference>
<gene>
    <name evidence="6" type="ORF">EW146_g9871</name>
</gene>
<dbReference type="EC" id="3.5.2.2" evidence="4"/>
<dbReference type="GO" id="GO:0004157">
    <property type="term" value="F:dihydropyrimidinase activity"/>
    <property type="evidence" value="ECO:0007669"/>
    <property type="project" value="UniProtKB-EC"/>
</dbReference>
<dbReference type="InterPro" id="IPR050378">
    <property type="entry name" value="Metallo-dep_Hydrolases_sf"/>
</dbReference>
<reference evidence="6 7" key="1">
    <citation type="submission" date="2019-02" db="EMBL/GenBank/DDBJ databases">
        <title>Genome sequencing of the rare red list fungi Bondarzewia mesenterica.</title>
        <authorList>
            <person name="Buettner E."/>
            <person name="Kellner H."/>
        </authorList>
    </citation>
    <scope>NUCLEOTIDE SEQUENCE [LARGE SCALE GENOMIC DNA]</scope>
    <source>
        <strain evidence="6 7">DSM 108281</strain>
    </source>
</reference>
<feature type="non-terminal residue" evidence="6">
    <location>
        <position position="531"/>
    </location>
</feature>
<dbReference type="AlphaFoldDB" id="A0A4S4L2R5"/>
<dbReference type="InterPro" id="IPR011059">
    <property type="entry name" value="Metal-dep_hydrolase_composite"/>
</dbReference>
<evidence type="ECO:0000256" key="4">
    <source>
        <dbReference type="ARBA" id="ARBA00039113"/>
    </source>
</evidence>
<evidence type="ECO:0000256" key="1">
    <source>
        <dbReference type="ARBA" id="ARBA00001947"/>
    </source>
</evidence>
<keyword evidence="7" id="KW-1185">Reference proteome</keyword>
<dbReference type="SUPFAM" id="SSF51338">
    <property type="entry name" value="Composite domain of metallo-dependent hydrolases"/>
    <property type="match status" value="1"/>
</dbReference>
<dbReference type="Pfam" id="PF01979">
    <property type="entry name" value="Amidohydro_1"/>
    <property type="match status" value="2"/>
</dbReference>
<dbReference type="PANTHER" id="PTHR11647:SF1">
    <property type="entry name" value="COLLAPSIN RESPONSE MEDIATOR PROTEIN"/>
    <property type="match status" value="1"/>
</dbReference>
<evidence type="ECO:0000259" key="5">
    <source>
        <dbReference type="Pfam" id="PF01979"/>
    </source>
</evidence>
<dbReference type="InterPro" id="IPR032466">
    <property type="entry name" value="Metal_Hydrolase"/>
</dbReference>
<comment type="similarity">
    <text evidence="2">Belongs to the metallo-dependent hydrolases superfamily. Hydantoinase/dihydropyrimidinase family.</text>
</comment>
<comment type="cofactor">
    <cofactor evidence="1">
        <name>Zn(2+)</name>
        <dbReference type="ChEBI" id="CHEBI:29105"/>
    </cofactor>
</comment>
<feature type="domain" description="Amidohydrolase-related" evidence="5">
    <location>
        <begin position="55"/>
        <end position="189"/>
    </location>
</feature>
<evidence type="ECO:0000313" key="7">
    <source>
        <dbReference type="Proteomes" id="UP000310158"/>
    </source>
</evidence>
<dbReference type="OrthoDB" id="1924787at2759"/>
<comment type="caution">
    <text evidence="6">The sequence shown here is derived from an EMBL/GenBank/DDBJ whole genome shotgun (WGS) entry which is preliminary data.</text>
</comment>
<dbReference type="EMBL" id="SGPL01000991">
    <property type="protein sequence ID" value="THH05565.1"/>
    <property type="molecule type" value="Genomic_DNA"/>
</dbReference>
<comment type="catalytic activity">
    <reaction evidence="3">
        <text>5,6-dihydrouracil + H2O = 3-(carbamoylamino)propanoate + H(+)</text>
        <dbReference type="Rhea" id="RHEA:16121"/>
        <dbReference type="ChEBI" id="CHEBI:11892"/>
        <dbReference type="ChEBI" id="CHEBI:15377"/>
        <dbReference type="ChEBI" id="CHEBI:15378"/>
        <dbReference type="ChEBI" id="CHEBI:15901"/>
        <dbReference type="EC" id="3.5.2.2"/>
    </reaction>
</comment>
<evidence type="ECO:0000256" key="3">
    <source>
        <dbReference type="ARBA" id="ARBA00036696"/>
    </source>
</evidence>
<evidence type="ECO:0000256" key="2">
    <source>
        <dbReference type="ARBA" id="ARBA00008829"/>
    </source>
</evidence>
<accession>A0A4S4L2R5</accession>